<evidence type="ECO:0000313" key="3">
    <source>
        <dbReference type="EMBL" id="MWA06465.1"/>
    </source>
</evidence>
<dbReference type="InterPro" id="IPR011146">
    <property type="entry name" value="HIT-like"/>
</dbReference>
<dbReference type="InterPro" id="IPR036265">
    <property type="entry name" value="HIT-like_sf"/>
</dbReference>
<dbReference type="PROSITE" id="PS51084">
    <property type="entry name" value="HIT_2"/>
    <property type="match status" value="1"/>
</dbReference>
<proteinExistence type="predicted"/>
<dbReference type="SUPFAM" id="SSF54197">
    <property type="entry name" value="HIT-like"/>
    <property type="match status" value="1"/>
</dbReference>
<dbReference type="InterPro" id="IPR006768">
    <property type="entry name" value="Cwf19-like_C_dom-1"/>
</dbReference>
<gene>
    <name evidence="3" type="ORF">F8568_040190</name>
</gene>
<protein>
    <recommendedName>
        <fullName evidence="2">HIT domain-containing protein</fullName>
    </recommendedName>
</protein>
<organism evidence="3 4">
    <name type="scientific">Actinomadura physcomitrii</name>
    <dbReference type="NCBI Taxonomy" id="2650748"/>
    <lineage>
        <taxon>Bacteria</taxon>
        <taxon>Bacillati</taxon>
        <taxon>Actinomycetota</taxon>
        <taxon>Actinomycetes</taxon>
        <taxon>Streptosporangiales</taxon>
        <taxon>Thermomonosporaceae</taxon>
        <taxon>Actinomadura</taxon>
    </lineage>
</organism>
<dbReference type="Pfam" id="PF04677">
    <property type="entry name" value="CwfJ_C_1"/>
    <property type="match status" value="1"/>
</dbReference>
<accession>A0A6I4MP38</accession>
<feature type="short sequence motif" description="Histidine triad motif" evidence="1">
    <location>
        <begin position="199"/>
        <end position="203"/>
    </location>
</feature>
<name>A0A6I4MP38_9ACTN</name>
<dbReference type="Gene3D" id="3.30.428.10">
    <property type="entry name" value="HIT-like"/>
    <property type="match status" value="1"/>
</dbReference>
<dbReference type="AlphaFoldDB" id="A0A6I4MP38"/>
<dbReference type="Proteomes" id="UP000462055">
    <property type="component" value="Unassembled WGS sequence"/>
</dbReference>
<dbReference type="GO" id="GO:0003824">
    <property type="term" value="F:catalytic activity"/>
    <property type="evidence" value="ECO:0007669"/>
    <property type="project" value="InterPro"/>
</dbReference>
<evidence type="ECO:0000259" key="2">
    <source>
        <dbReference type="PROSITE" id="PS51084"/>
    </source>
</evidence>
<comment type="caution">
    <text evidence="3">The sequence shown here is derived from an EMBL/GenBank/DDBJ whole genome shotgun (WGS) entry which is preliminary data.</text>
</comment>
<evidence type="ECO:0000313" key="4">
    <source>
        <dbReference type="Proteomes" id="UP000462055"/>
    </source>
</evidence>
<feature type="domain" description="HIT" evidence="2">
    <location>
        <begin position="104"/>
        <end position="214"/>
    </location>
</feature>
<evidence type="ECO:0000256" key="1">
    <source>
        <dbReference type="PROSITE-ProRule" id="PRU00464"/>
    </source>
</evidence>
<sequence>MSMTGAAVAVAAAAEGAARGAGAGGWEVWFTVLPSLLICAHAVEFCTPRVPGLWRPPHRSPAPGGGHAGSDRPCSRVLEEALTEPSVQAEPGSECVLCPPLRFRINAMAGLPGEPSVLERDRDFLLMPDVAPLTDGHLLLVTREHRQCAGDFDERLWDRALHWRDRVARLYRHAYGTGELLLFEHGPALPQGGGACIDHAHWHFVPGTPGVRGVVERQGLPGSPAGYAAVRARFRAGRSYLLIEERGTATVHSGDGVRGQFLRWAVAAALNGATAPGTAPAGGTWRWQETFGLPESRRRFLRTLRTLRRASAALDGPPRRDHHDDSHQ</sequence>
<reference evidence="3" key="1">
    <citation type="submission" date="2019-12" db="EMBL/GenBank/DDBJ databases">
        <title>Actinomadura physcomitrii sp. nov., a novel actinomycete isolated from moss [Physcomitrium sphaericum (Ludw) Fuernr].</title>
        <authorList>
            <person name="Zhuang X."/>
        </authorList>
    </citation>
    <scope>NUCLEOTIDE SEQUENCE [LARGE SCALE GENOMIC DNA]</scope>
    <source>
        <strain evidence="3">LD22</strain>
    </source>
</reference>
<dbReference type="EMBL" id="WBMS02000051">
    <property type="protein sequence ID" value="MWA06465.1"/>
    <property type="molecule type" value="Genomic_DNA"/>
</dbReference>
<keyword evidence="4" id="KW-1185">Reference proteome</keyword>